<dbReference type="OrthoDB" id="432719at2759"/>
<dbReference type="Proteomes" id="UP000250321">
    <property type="component" value="Unassembled WGS sequence"/>
</dbReference>
<dbReference type="STRING" id="2094558.A0A314YJH2"/>
<dbReference type="SUPFAM" id="SSF55008">
    <property type="entry name" value="HMA, heavy metal-associated domain"/>
    <property type="match status" value="1"/>
</dbReference>
<dbReference type="AlphaFoldDB" id="A0A314YJH2"/>
<protein>
    <recommendedName>
        <fullName evidence="3">HMA domain-containing protein</fullName>
    </recommendedName>
</protein>
<reference evidence="4 5" key="1">
    <citation type="submission" date="2018-02" db="EMBL/GenBank/DDBJ databases">
        <title>Draft genome of wild Prunus yedoensis var. nudiflora.</title>
        <authorList>
            <person name="Baek S."/>
            <person name="Kim J.-H."/>
            <person name="Choi K."/>
            <person name="Kim G.-B."/>
            <person name="Cho A."/>
            <person name="Jang H."/>
            <person name="Shin C.-H."/>
            <person name="Yu H.-J."/>
            <person name="Mun J.-H."/>
        </authorList>
    </citation>
    <scope>NUCLEOTIDE SEQUENCE [LARGE SCALE GENOMIC DNA]</scope>
    <source>
        <strain evidence="5">cv. Jeju island</strain>
        <tissue evidence="4">Leaf</tissue>
    </source>
</reference>
<organism evidence="4 5">
    <name type="scientific">Prunus yedoensis var. nudiflora</name>
    <dbReference type="NCBI Taxonomy" id="2094558"/>
    <lineage>
        <taxon>Eukaryota</taxon>
        <taxon>Viridiplantae</taxon>
        <taxon>Streptophyta</taxon>
        <taxon>Embryophyta</taxon>
        <taxon>Tracheophyta</taxon>
        <taxon>Spermatophyta</taxon>
        <taxon>Magnoliopsida</taxon>
        <taxon>eudicotyledons</taxon>
        <taxon>Gunneridae</taxon>
        <taxon>Pentapetalae</taxon>
        <taxon>rosids</taxon>
        <taxon>fabids</taxon>
        <taxon>Rosales</taxon>
        <taxon>Rosaceae</taxon>
        <taxon>Amygdaloideae</taxon>
        <taxon>Amygdaleae</taxon>
        <taxon>Prunus</taxon>
    </lineage>
</organism>
<evidence type="ECO:0000256" key="1">
    <source>
        <dbReference type="ARBA" id="ARBA00022723"/>
    </source>
</evidence>
<dbReference type="PANTHER" id="PTHR46594">
    <property type="entry name" value="P-TYPE CATION-TRANSPORTING ATPASE"/>
    <property type="match status" value="1"/>
</dbReference>
<keyword evidence="2" id="KW-0812">Transmembrane</keyword>
<feature type="transmembrane region" description="Helical" evidence="2">
    <location>
        <begin position="97"/>
        <end position="117"/>
    </location>
</feature>
<keyword evidence="2" id="KW-1133">Transmembrane helix</keyword>
<dbReference type="PANTHER" id="PTHR46594:SF2">
    <property type="entry name" value="COPPER-TRANSPORTING ATPASE HMA4"/>
    <property type="match status" value="1"/>
</dbReference>
<gene>
    <name evidence="4" type="ORF">Pyn_21226</name>
</gene>
<dbReference type="GO" id="GO:0046872">
    <property type="term" value="F:metal ion binding"/>
    <property type="evidence" value="ECO:0007669"/>
    <property type="project" value="UniProtKB-KW"/>
</dbReference>
<dbReference type="InterPro" id="IPR036163">
    <property type="entry name" value="HMA_dom_sf"/>
</dbReference>
<dbReference type="EMBL" id="PJQY01001225">
    <property type="protein sequence ID" value="PQQ04554.1"/>
    <property type="molecule type" value="Genomic_DNA"/>
</dbReference>
<evidence type="ECO:0000256" key="2">
    <source>
        <dbReference type="SAM" id="Phobius"/>
    </source>
</evidence>
<evidence type="ECO:0000259" key="3">
    <source>
        <dbReference type="PROSITE" id="PS50846"/>
    </source>
</evidence>
<accession>A0A314YJH2</accession>
<feature type="domain" description="HMA" evidence="3">
    <location>
        <begin position="22"/>
        <end position="93"/>
    </location>
</feature>
<dbReference type="CDD" id="cd00371">
    <property type="entry name" value="HMA"/>
    <property type="match status" value="1"/>
</dbReference>
<evidence type="ECO:0000313" key="4">
    <source>
        <dbReference type="EMBL" id="PQQ04554.1"/>
    </source>
</evidence>
<dbReference type="InterPro" id="IPR006121">
    <property type="entry name" value="HMA_dom"/>
</dbReference>
<comment type="caution">
    <text evidence="4">The sequence shown here is derived from an EMBL/GenBank/DDBJ whole genome shotgun (WGS) entry which is preliminary data.</text>
</comment>
<sequence>MDDLKVPLLKPLDNNNKDIRIRTVKFKIGDIECASCATTIESVLGKLDGVKNATVSPIQGQAAVNYIPELINASLYVPPRRREAEQKHEIQMYRNQFFLSCLFSVPIFFFSMVLPMLPPYGNWLEYKVHNMLDVGMLLRWILCTPVQFIVGRRYSITYSKHLAASDCQQEKLLSKMETCP</sequence>
<dbReference type="PROSITE" id="PS50846">
    <property type="entry name" value="HMA_2"/>
    <property type="match status" value="1"/>
</dbReference>
<proteinExistence type="predicted"/>
<dbReference type="Pfam" id="PF00403">
    <property type="entry name" value="HMA"/>
    <property type="match status" value="1"/>
</dbReference>
<keyword evidence="5" id="KW-1185">Reference proteome</keyword>
<name>A0A314YJH2_PRUYE</name>
<evidence type="ECO:0000313" key="5">
    <source>
        <dbReference type="Proteomes" id="UP000250321"/>
    </source>
</evidence>
<keyword evidence="2" id="KW-0472">Membrane</keyword>
<keyword evidence="1" id="KW-0479">Metal-binding</keyword>
<feature type="transmembrane region" description="Helical" evidence="2">
    <location>
        <begin position="137"/>
        <end position="155"/>
    </location>
</feature>
<dbReference type="Gene3D" id="3.30.70.100">
    <property type="match status" value="1"/>
</dbReference>